<evidence type="ECO:0000256" key="1">
    <source>
        <dbReference type="ARBA" id="ARBA00004122"/>
    </source>
</evidence>
<feature type="compositionally biased region" description="Low complexity" evidence="7">
    <location>
        <begin position="114"/>
        <end position="123"/>
    </location>
</feature>
<sequence length="385" mass="43756">MKFLNLQPSNPNLINMRGFNSVNYVLKMKEVLYGENAEQIDNKTENYDEILIIRENDDVTENVKNTGLLDMNDPSSNYDEILIIRENDIKENEINTGLLDMNDPNSTVQNEPISSKQISSTSSVTEDEHAKLIRQDVEKGIITVNEGEKKENLDPELLKLENIPRFEPLIKPHIDTGFILGGLWGSTPQVHEKEPSFGYESLFNFSSIYQSHIKKCVNEICEDQRVVMDAVKSADEYCAQINQSIMAKQLQAKTNYEQISVVNGLIKQVEKTHKLVYEIFQTLNKLEKLMPEEGDQPASSNWPTIHKLCLTAKQRPSHTMKIPQRSNSSIVGVSQYNVLSDKHKDSEVLTPVQTTDWMASIAHLIEQINPIKDSIEESTKDPDPI</sequence>
<evidence type="ECO:0000313" key="8">
    <source>
        <dbReference type="EMBL" id="KAF0399370.1"/>
    </source>
</evidence>
<evidence type="ECO:0000256" key="5">
    <source>
        <dbReference type="ARBA" id="ARBA00023228"/>
    </source>
</evidence>
<dbReference type="Pfam" id="PF10158">
    <property type="entry name" value="LOH1CR12"/>
    <property type="match status" value="1"/>
</dbReference>
<dbReference type="EMBL" id="WTPW01002068">
    <property type="protein sequence ID" value="KAF0399370.1"/>
    <property type="molecule type" value="Genomic_DNA"/>
</dbReference>
<protein>
    <recommendedName>
        <fullName evidence="3">BLOC-1-related complex subunit 5</fullName>
    </recommendedName>
</protein>
<comment type="subcellular location">
    <subcellularLocation>
        <location evidence="1">Lysosome membrane</location>
        <topology evidence="1">Lipid-anchor</topology>
        <orientation evidence="1">Cytoplasmic side</orientation>
    </subcellularLocation>
</comment>
<feature type="region of interest" description="Disordered" evidence="7">
    <location>
        <begin position="100"/>
        <end position="127"/>
    </location>
</feature>
<evidence type="ECO:0000256" key="7">
    <source>
        <dbReference type="SAM" id="MobiDB-lite"/>
    </source>
</evidence>
<evidence type="ECO:0000256" key="3">
    <source>
        <dbReference type="ARBA" id="ARBA00022300"/>
    </source>
</evidence>
<evidence type="ECO:0000313" key="9">
    <source>
        <dbReference type="Proteomes" id="UP000439903"/>
    </source>
</evidence>
<keyword evidence="5" id="KW-0458">Lysosome</keyword>
<dbReference type="PANTHER" id="PTHR31634:SF2">
    <property type="entry name" value="BLOC-1-RELATED COMPLEX SUBUNIT 5"/>
    <property type="match status" value="1"/>
</dbReference>
<comment type="similarity">
    <text evidence="2">Belongs to the BORCS5 family.</text>
</comment>
<dbReference type="GO" id="GO:0099078">
    <property type="term" value="C:BORC complex"/>
    <property type="evidence" value="ECO:0007669"/>
    <property type="project" value="TreeGrafter"/>
</dbReference>
<keyword evidence="9" id="KW-1185">Reference proteome</keyword>
<dbReference type="CDD" id="cd22789">
    <property type="entry name" value="BORCS5-like"/>
    <property type="match status" value="1"/>
</dbReference>
<dbReference type="AlphaFoldDB" id="A0A8H3X3M2"/>
<reference evidence="8 9" key="1">
    <citation type="journal article" date="2019" name="Environ. Microbiol.">
        <title>At the nexus of three kingdoms: the genome of the mycorrhizal fungus Gigaspora margarita provides insights into plant, endobacterial and fungal interactions.</title>
        <authorList>
            <person name="Venice F."/>
            <person name="Ghignone S."/>
            <person name="Salvioli di Fossalunga A."/>
            <person name="Amselem J."/>
            <person name="Novero M."/>
            <person name="Xianan X."/>
            <person name="Sedzielewska Toro K."/>
            <person name="Morin E."/>
            <person name="Lipzen A."/>
            <person name="Grigoriev I.V."/>
            <person name="Henrissat B."/>
            <person name="Martin F.M."/>
            <person name="Bonfante P."/>
        </authorList>
    </citation>
    <scope>NUCLEOTIDE SEQUENCE [LARGE SCALE GENOMIC DNA]</scope>
    <source>
        <strain evidence="8 9">BEG34</strain>
    </source>
</reference>
<dbReference type="InterPro" id="IPR018780">
    <property type="entry name" value="TBORCS5"/>
</dbReference>
<evidence type="ECO:0000256" key="2">
    <source>
        <dbReference type="ARBA" id="ARBA00010235"/>
    </source>
</evidence>
<dbReference type="OrthoDB" id="10035640at2759"/>
<evidence type="ECO:0000256" key="6">
    <source>
        <dbReference type="ARBA" id="ARBA00023288"/>
    </source>
</evidence>
<proteinExistence type="inferred from homology"/>
<organism evidence="8 9">
    <name type="scientific">Gigaspora margarita</name>
    <dbReference type="NCBI Taxonomy" id="4874"/>
    <lineage>
        <taxon>Eukaryota</taxon>
        <taxon>Fungi</taxon>
        <taxon>Fungi incertae sedis</taxon>
        <taxon>Mucoromycota</taxon>
        <taxon>Glomeromycotina</taxon>
        <taxon>Glomeromycetes</taxon>
        <taxon>Diversisporales</taxon>
        <taxon>Gigasporaceae</taxon>
        <taxon>Gigaspora</taxon>
    </lineage>
</organism>
<dbReference type="GO" id="GO:0072384">
    <property type="term" value="P:organelle transport along microtubule"/>
    <property type="evidence" value="ECO:0007669"/>
    <property type="project" value="TreeGrafter"/>
</dbReference>
<gene>
    <name evidence="8" type="ORF">F8M41_009733</name>
</gene>
<feature type="compositionally biased region" description="Polar residues" evidence="7">
    <location>
        <begin position="103"/>
        <end position="113"/>
    </location>
</feature>
<comment type="caution">
    <text evidence="8">The sequence shown here is derived from an EMBL/GenBank/DDBJ whole genome shotgun (WGS) entry which is preliminary data.</text>
</comment>
<accession>A0A8H3X3M2</accession>
<keyword evidence="6" id="KW-0449">Lipoprotein</keyword>
<name>A0A8H3X3M2_GIGMA</name>
<dbReference type="GO" id="GO:0032418">
    <property type="term" value="P:lysosome localization"/>
    <property type="evidence" value="ECO:0007669"/>
    <property type="project" value="InterPro"/>
</dbReference>
<dbReference type="PANTHER" id="PTHR31634">
    <property type="entry name" value="BLOC-1-RELATED COMPLEX SUBUNIT 5"/>
    <property type="match status" value="1"/>
</dbReference>
<keyword evidence="4" id="KW-0472">Membrane</keyword>
<evidence type="ECO:0000256" key="4">
    <source>
        <dbReference type="ARBA" id="ARBA00023136"/>
    </source>
</evidence>
<dbReference type="Proteomes" id="UP000439903">
    <property type="component" value="Unassembled WGS sequence"/>
</dbReference>